<dbReference type="Proteomes" id="UP001497600">
    <property type="component" value="Chromosome B"/>
</dbReference>
<sequence length="355" mass="39826">MSVPKVLVVGSGGVGAIAALSLHLNKKCEVTLVVRSDYEHVVNHGYEIDSVTYGKFMNWKPTHVSKNVHDAYRDHGEFDFIVVTTKNIPDGAITCEDIIRPAVTPKSTTIVLIQNGIDIETPMHEQFPGNVVLSGVSLIGSSNINCKVNNSHKDQLTLGVFENPDDTSDEYIERSTEKLNQFYDLYQNADESINKVTIDKNVKRSRWEKLVYNSVLNTITAIVNLDVNRCQIAVQNEDLFLPAMDEIIAIAASEGVVVDKSQKDKFIHIGDGLFYSPSMCIDQRKGQLMELEIILGNPIKIARKNNVPTPILSVIYHLLHMVQFRIKEKNGLIKINQDDFKNMKSDDYPAHFAKK</sequence>
<keyword evidence="4" id="KW-1185">Reference proteome</keyword>
<dbReference type="SUPFAM" id="SSF48179">
    <property type="entry name" value="6-phosphogluconate dehydrogenase C-terminal domain-like"/>
    <property type="match status" value="1"/>
</dbReference>
<evidence type="ECO:0000259" key="2">
    <source>
        <dbReference type="Pfam" id="PF08546"/>
    </source>
</evidence>
<reference evidence="3 4" key="1">
    <citation type="submission" date="2024-01" db="EMBL/GenBank/DDBJ databases">
        <authorList>
            <consortium name="Genoscope - CEA"/>
            <person name="William W."/>
        </authorList>
    </citation>
    <scope>NUCLEOTIDE SEQUENCE [LARGE SCALE GENOMIC DNA]</scope>
    <source>
        <strain evidence="3 4">29B2s-10</strain>
    </source>
</reference>
<dbReference type="SUPFAM" id="SSF51735">
    <property type="entry name" value="NAD(P)-binding Rossmann-fold domains"/>
    <property type="match status" value="1"/>
</dbReference>
<proteinExistence type="predicted"/>
<dbReference type="Gene3D" id="1.10.1040.10">
    <property type="entry name" value="N-(1-d-carboxylethyl)-l-norvaline Dehydrogenase, domain 2"/>
    <property type="match status" value="1"/>
</dbReference>
<dbReference type="EMBL" id="OZ004254">
    <property type="protein sequence ID" value="CAK7897106.1"/>
    <property type="molecule type" value="Genomic_DNA"/>
</dbReference>
<evidence type="ECO:0000313" key="3">
    <source>
        <dbReference type="EMBL" id="CAK7897106.1"/>
    </source>
</evidence>
<protein>
    <recommendedName>
        <fullName evidence="5">2-dehydropantoate 2-reductase</fullName>
    </recommendedName>
</protein>
<feature type="domain" description="Ketopantoate reductase C-terminal" evidence="2">
    <location>
        <begin position="201"/>
        <end position="323"/>
    </location>
</feature>
<evidence type="ECO:0000313" key="4">
    <source>
        <dbReference type="Proteomes" id="UP001497600"/>
    </source>
</evidence>
<organism evidence="3 4">
    <name type="scientific">[Candida] anglica</name>
    <dbReference type="NCBI Taxonomy" id="148631"/>
    <lineage>
        <taxon>Eukaryota</taxon>
        <taxon>Fungi</taxon>
        <taxon>Dikarya</taxon>
        <taxon>Ascomycota</taxon>
        <taxon>Saccharomycotina</taxon>
        <taxon>Pichiomycetes</taxon>
        <taxon>Debaryomycetaceae</taxon>
        <taxon>Kurtzmaniella</taxon>
    </lineage>
</organism>
<dbReference type="PANTHER" id="PTHR21708:SF30">
    <property type="entry name" value="2-DEHYDROPANTOATE 2-REDUCTASE-RELATED"/>
    <property type="match status" value="1"/>
</dbReference>
<dbReference type="InterPro" id="IPR008927">
    <property type="entry name" value="6-PGluconate_DH-like_C_sf"/>
</dbReference>
<dbReference type="InterPro" id="IPR013332">
    <property type="entry name" value="KPR_N"/>
</dbReference>
<dbReference type="InterPro" id="IPR036291">
    <property type="entry name" value="NAD(P)-bd_dom_sf"/>
</dbReference>
<evidence type="ECO:0008006" key="5">
    <source>
        <dbReference type="Google" id="ProtNLM"/>
    </source>
</evidence>
<feature type="domain" description="Ketopantoate reductase N-terminal" evidence="1">
    <location>
        <begin position="6"/>
        <end position="162"/>
    </location>
</feature>
<dbReference type="Pfam" id="PF08546">
    <property type="entry name" value="ApbA_C"/>
    <property type="match status" value="1"/>
</dbReference>
<evidence type="ECO:0000259" key="1">
    <source>
        <dbReference type="Pfam" id="PF02558"/>
    </source>
</evidence>
<dbReference type="InterPro" id="IPR013328">
    <property type="entry name" value="6PGD_dom2"/>
</dbReference>
<gene>
    <name evidence="3" type="ORF">CAAN4_B08284</name>
</gene>
<dbReference type="Pfam" id="PF02558">
    <property type="entry name" value="ApbA"/>
    <property type="match status" value="1"/>
</dbReference>
<dbReference type="InterPro" id="IPR013752">
    <property type="entry name" value="KPA_reductase"/>
</dbReference>
<dbReference type="PANTHER" id="PTHR21708">
    <property type="entry name" value="PROBABLE 2-DEHYDROPANTOATE 2-REDUCTASE"/>
    <property type="match status" value="1"/>
</dbReference>
<name>A0ABP0E7M8_9ASCO</name>
<accession>A0ABP0E7M8</accession>
<dbReference type="InterPro" id="IPR051402">
    <property type="entry name" value="KPR-Related"/>
</dbReference>
<dbReference type="Gene3D" id="3.40.50.720">
    <property type="entry name" value="NAD(P)-binding Rossmann-like Domain"/>
    <property type="match status" value="1"/>
</dbReference>